<dbReference type="Gene3D" id="3.60.21.40">
    <property type="entry name" value="GpdQ, catalytic alpha/beta sandwich domain"/>
    <property type="match status" value="1"/>
</dbReference>
<dbReference type="InterPro" id="IPR029052">
    <property type="entry name" value="Metallo-depent_PP-like"/>
</dbReference>
<dbReference type="PANTHER" id="PTHR42988">
    <property type="entry name" value="PHOSPHOHYDROLASE"/>
    <property type="match status" value="1"/>
</dbReference>
<dbReference type="EMBL" id="FSRU01000001">
    <property type="protein sequence ID" value="SIO35438.1"/>
    <property type="molecule type" value="Genomic_DNA"/>
</dbReference>
<dbReference type="AlphaFoldDB" id="A0A1N6ITW7"/>
<dbReference type="SUPFAM" id="SSF56300">
    <property type="entry name" value="Metallo-dependent phosphatases"/>
    <property type="match status" value="1"/>
</dbReference>
<gene>
    <name evidence="6" type="ORF">SAMN05444165_2486</name>
</gene>
<dbReference type="CDD" id="cd07402">
    <property type="entry name" value="MPP_GpdQ"/>
    <property type="match status" value="1"/>
</dbReference>
<keyword evidence="7" id="KW-1185">Reference proteome</keyword>
<dbReference type="InterPro" id="IPR042283">
    <property type="entry name" value="GpdQ_catalytic"/>
</dbReference>
<organism evidence="6 7">
    <name type="scientific">Paraburkholderia phenazinium</name>
    <dbReference type="NCBI Taxonomy" id="60549"/>
    <lineage>
        <taxon>Bacteria</taxon>
        <taxon>Pseudomonadati</taxon>
        <taxon>Pseudomonadota</taxon>
        <taxon>Betaproteobacteria</taxon>
        <taxon>Burkholderiales</taxon>
        <taxon>Burkholderiaceae</taxon>
        <taxon>Paraburkholderia</taxon>
    </lineage>
</organism>
<accession>A0A1N6ITW7</accession>
<feature type="domain" description="Calcineurin-like phosphoesterase" evidence="5">
    <location>
        <begin position="4"/>
        <end position="198"/>
    </location>
</feature>
<evidence type="ECO:0000259" key="5">
    <source>
        <dbReference type="Pfam" id="PF00149"/>
    </source>
</evidence>
<dbReference type="InterPro" id="IPR042281">
    <property type="entry name" value="GpdQ_beta-strand"/>
</dbReference>
<dbReference type="OrthoDB" id="9784378at2"/>
<dbReference type="InterPro" id="IPR050884">
    <property type="entry name" value="CNP_phosphodiesterase-III"/>
</dbReference>
<keyword evidence="3" id="KW-0408">Iron</keyword>
<reference evidence="6 7" key="1">
    <citation type="submission" date="2016-11" db="EMBL/GenBank/DDBJ databases">
        <authorList>
            <person name="Jaros S."/>
            <person name="Januszkiewicz K."/>
            <person name="Wedrychowicz H."/>
        </authorList>
    </citation>
    <scope>NUCLEOTIDE SEQUENCE [LARGE SCALE GENOMIC DNA]</scope>
    <source>
        <strain evidence="6 7">GAS95</strain>
    </source>
</reference>
<dbReference type="Proteomes" id="UP000185151">
    <property type="component" value="Unassembled WGS sequence"/>
</dbReference>
<proteinExistence type="inferred from homology"/>
<dbReference type="Gene3D" id="3.30.750.180">
    <property type="entry name" value="GpdQ, beta-strand dimerisation domain"/>
    <property type="match status" value="1"/>
</dbReference>
<dbReference type="InterPro" id="IPR004843">
    <property type="entry name" value="Calcineurin-like_PHP"/>
</dbReference>
<comment type="similarity">
    <text evidence="4">Belongs to the cyclic nucleotide phosphodiesterase class-III family.</text>
</comment>
<dbReference type="GO" id="GO:0004112">
    <property type="term" value="F:cyclic-nucleotide phosphodiesterase activity"/>
    <property type="evidence" value="ECO:0007669"/>
    <property type="project" value="InterPro"/>
</dbReference>
<protein>
    <submittedName>
        <fullName evidence="6">3',5'-cyclic AMP phosphodiesterase CpdA</fullName>
    </submittedName>
</protein>
<keyword evidence="1" id="KW-0479">Metal-binding</keyword>
<sequence length="266" mass="29189">MATTLAQVSDIHVCPEGTLYQGVADSNAMFAQAIQTLNHLQPAPDLVLITGDLTEDGTPAEYRMLRQLLAALELPYRVMPGNHDNRRHLREAFPEHTYLPAEGALHFAMDIGEVRLLALDSTVPELHHGELDRAALIWLDRELTACRGRRAVVAMHHPPFATGIPYLDIYGLRNAQAFEQVLSAHDHVDRVIAGHVHRLMHTQFGGVPVITCPSTVTQIALRTAGDAEPASFLEPPALLQHVWAGGRCAVSHLTYIGQYAGPFPFA</sequence>
<name>A0A1N6ITW7_9BURK</name>
<evidence type="ECO:0000256" key="4">
    <source>
        <dbReference type="ARBA" id="ARBA00025742"/>
    </source>
</evidence>
<dbReference type="GO" id="GO:0046872">
    <property type="term" value="F:metal ion binding"/>
    <property type="evidence" value="ECO:0007669"/>
    <property type="project" value="UniProtKB-KW"/>
</dbReference>
<evidence type="ECO:0000256" key="2">
    <source>
        <dbReference type="ARBA" id="ARBA00022801"/>
    </source>
</evidence>
<dbReference type="PANTHER" id="PTHR42988:SF2">
    <property type="entry name" value="CYCLIC NUCLEOTIDE PHOSPHODIESTERASE CBUA0032-RELATED"/>
    <property type="match status" value="1"/>
</dbReference>
<dbReference type="RefSeq" id="WP_074295929.1">
    <property type="nucleotide sequence ID" value="NZ_FSRU01000001.1"/>
</dbReference>
<keyword evidence="2" id="KW-0378">Hydrolase</keyword>
<evidence type="ECO:0000313" key="7">
    <source>
        <dbReference type="Proteomes" id="UP000185151"/>
    </source>
</evidence>
<evidence type="ECO:0000256" key="3">
    <source>
        <dbReference type="ARBA" id="ARBA00023004"/>
    </source>
</evidence>
<dbReference type="Pfam" id="PF00149">
    <property type="entry name" value="Metallophos"/>
    <property type="match status" value="1"/>
</dbReference>
<evidence type="ECO:0000256" key="1">
    <source>
        <dbReference type="ARBA" id="ARBA00022723"/>
    </source>
</evidence>
<evidence type="ECO:0000313" key="6">
    <source>
        <dbReference type="EMBL" id="SIO35438.1"/>
    </source>
</evidence>
<dbReference type="InterPro" id="IPR026575">
    <property type="entry name" value="GpdQ/CpdA-like"/>
</dbReference>